<keyword evidence="2" id="KW-0808">Transferase</keyword>
<evidence type="ECO:0000256" key="6">
    <source>
        <dbReference type="ARBA" id="ARBA00047615"/>
    </source>
</evidence>
<proteinExistence type="predicted"/>
<protein>
    <recommendedName>
        <fullName evidence="1">(d)CMP kinase</fullName>
        <ecNumber evidence="1">2.7.4.25</ecNumber>
    </recommendedName>
</protein>
<dbReference type="GO" id="GO:0036431">
    <property type="term" value="F:dCMP kinase activity"/>
    <property type="evidence" value="ECO:0007669"/>
    <property type="project" value="InterPro"/>
</dbReference>
<dbReference type="Gene3D" id="3.40.50.300">
    <property type="entry name" value="P-loop containing nucleotide triphosphate hydrolases"/>
    <property type="match status" value="1"/>
</dbReference>
<evidence type="ECO:0000256" key="3">
    <source>
        <dbReference type="ARBA" id="ARBA00022741"/>
    </source>
</evidence>
<dbReference type="Pfam" id="PF13238">
    <property type="entry name" value="AAA_18"/>
    <property type="match status" value="1"/>
</dbReference>
<evidence type="ECO:0000313" key="9">
    <source>
        <dbReference type="Proteomes" id="UP000179275"/>
    </source>
</evidence>
<comment type="catalytic activity">
    <reaction evidence="6">
        <text>dCMP + ATP = dCDP + ADP</text>
        <dbReference type="Rhea" id="RHEA:25094"/>
        <dbReference type="ChEBI" id="CHEBI:30616"/>
        <dbReference type="ChEBI" id="CHEBI:57566"/>
        <dbReference type="ChEBI" id="CHEBI:58593"/>
        <dbReference type="ChEBI" id="CHEBI:456216"/>
        <dbReference type="EC" id="2.7.4.25"/>
    </reaction>
</comment>
<gene>
    <name evidence="8" type="ORF">A3C67_02675</name>
</gene>
<reference evidence="8 9" key="1">
    <citation type="journal article" date="2016" name="Nat. Commun.">
        <title>Thousands of microbial genomes shed light on interconnected biogeochemical processes in an aquifer system.</title>
        <authorList>
            <person name="Anantharaman K."/>
            <person name="Brown C.T."/>
            <person name="Hug L.A."/>
            <person name="Sharon I."/>
            <person name="Castelle C.J."/>
            <person name="Probst A.J."/>
            <person name="Thomas B.C."/>
            <person name="Singh A."/>
            <person name="Wilkins M.J."/>
            <person name="Karaoz U."/>
            <person name="Brodie E.L."/>
            <person name="Williams K.H."/>
            <person name="Hubbard S.S."/>
            <person name="Banfield J.F."/>
        </authorList>
    </citation>
    <scope>NUCLEOTIDE SEQUENCE [LARGE SCALE GENOMIC DNA]</scope>
</reference>
<dbReference type="GO" id="GO:0005524">
    <property type="term" value="F:ATP binding"/>
    <property type="evidence" value="ECO:0007669"/>
    <property type="project" value="UniProtKB-KW"/>
</dbReference>
<dbReference type="STRING" id="1801756.A3C67_02675"/>
<keyword evidence="4" id="KW-0418">Kinase</keyword>
<dbReference type="SUPFAM" id="SSF52540">
    <property type="entry name" value="P-loop containing nucleoside triphosphate hydrolases"/>
    <property type="match status" value="1"/>
</dbReference>
<keyword evidence="3" id="KW-0547">Nucleotide-binding</keyword>
<keyword evidence="5" id="KW-0067">ATP-binding</keyword>
<comment type="caution">
    <text evidence="8">The sequence shown here is derived from an EMBL/GenBank/DDBJ whole genome shotgun (WGS) entry which is preliminary data.</text>
</comment>
<evidence type="ECO:0000256" key="2">
    <source>
        <dbReference type="ARBA" id="ARBA00022679"/>
    </source>
</evidence>
<evidence type="ECO:0000256" key="7">
    <source>
        <dbReference type="ARBA" id="ARBA00048478"/>
    </source>
</evidence>
<dbReference type="EMBL" id="MFUG01000016">
    <property type="protein sequence ID" value="OGI75672.1"/>
    <property type="molecule type" value="Genomic_DNA"/>
</dbReference>
<dbReference type="InterPro" id="IPR027417">
    <property type="entry name" value="P-loop_NTPase"/>
</dbReference>
<dbReference type="AlphaFoldDB" id="A0A1F6W1I5"/>
<dbReference type="Proteomes" id="UP000179275">
    <property type="component" value="Unassembled WGS sequence"/>
</dbReference>
<organism evidence="8 9">
    <name type="scientific">Candidatus Nomurabacteria bacterium RIFCSPHIGHO2_02_FULL_42_19</name>
    <dbReference type="NCBI Taxonomy" id="1801756"/>
    <lineage>
        <taxon>Bacteria</taxon>
        <taxon>Candidatus Nomuraibacteriota</taxon>
    </lineage>
</organism>
<sequence>MKKQIITISGIPGSGKSSTSDLVAKKLGFKRFSSGDFFREIGLELEISINDVSKRAEIDPTIDQRTDAEIKKLGGSEKIVIDSRLAFHWIPESFKVYLDLPPEVAKGRILNNLKENPLRKESENAETHEEVYEKIIHRLESEKKRYKELYGVDHTKKENFNLVIDTNKNNLEQVADIIVSEYKKWLTK</sequence>
<evidence type="ECO:0000313" key="8">
    <source>
        <dbReference type="EMBL" id="OGI75672.1"/>
    </source>
</evidence>
<comment type="catalytic activity">
    <reaction evidence="7">
        <text>CMP + ATP = CDP + ADP</text>
        <dbReference type="Rhea" id="RHEA:11600"/>
        <dbReference type="ChEBI" id="CHEBI:30616"/>
        <dbReference type="ChEBI" id="CHEBI:58069"/>
        <dbReference type="ChEBI" id="CHEBI:60377"/>
        <dbReference type="ChEBI" id="CHEBI:456216"/>
        <dbReference type="EC" id="2.7.4.25"/>
    </reaction>
</comment>
<evidence type="ECO:0000256" key="4">
    <source>
        <dbReference type="ARBA" id="ARBA00022777"/>
    </source>
</evidence>
<dbReference type="CDD" id="cd02020">
    <property type="entry name" value="CMPK"/>
    <property type="match status" value="1"/>
</dbReference>
<evidence type="ECO:0000256" key="1">
    <source>
        <dbReference type="ARBA" id="ARBA00012906"/>
    </source>
</evidence>
<dbReference type="GO" id="GO:0036430">
    <property type="term" value="F:CMP kinase activity"/>
    <property type="evidence" value="ECO:0007669"/>
    <property type="project" value="RHEA"/>
</dbReference>
<dbReference type="InterPro" id="IPR011994">
    <property type="entry name" value="Cytidylate_kinase_dom"/>
</dbReference>
<name>A0A1F6W1I5_9BACT</name>
<accession>A0A1F6W1I5</accession>
<dbReference type="EC" id="2.7.4.25" evidence="1"/>
<evidence type="ECO:0000256" key="5">
    <source>
        <dbReference type="ARBA" id="ARBA00022840"/>
    </source>
</evidence>